<dbReference type="OrthoDB" id="225748at2157"/>
<dbReference type="Gene3D" id="3.10.129.10">
    <property type="entry name" value="Hotdog Thioesterase"/>
    <property type="match status" value="1"/>
</dbReference>
<feature type="domain" description="MaoC-like" evidence="1">
    <location>
        <begin position="17"/>
        <end position="126"/>
    </location>
</feature>
<dbReference type="InterPro" id="IPR052342">
    <property type="entry name" value="MCH/BMMD"/>
</dbReference>
<dbReference type="CDD" id="cd03454">
    <property type="entry name" value="YdeM"/>
    <property type="match status" value="1"/>
</dbReference>
<dbReference type="InterPro" id="IPR002539">
    <property type="entry name" value="MaoC-like_dom"/>
</dbReference>
<dbReference type="STRING" id="1407499.HHUB_2352"/>
<sequence>MTVYFEDLDEGDVLEFGSYDVTEAEIVEFAERYDPQWFHTQPERAREESHFGDLAASGWHTASMAMRLVVDGHFSEAAALGALGIEKLRWPNPTVPGDSLSVRVEVLETRRSESDPSRGLVTLNHTVTNQDGEVKLEMRPTVMYECRNSE</sequence>
<evidence type="ECO:0000313" key="3">
    <source>
        <dbReference type="Proteomes" id="UP000066737"/>
    </source>
</evidence>
<dbReference type="InterPro" id="IPR029069">
    <property type="entry name" value="HotDog_dom_sf"/>
</dbReference>
<dbReference type="RefSeq" id="WP_059056758.1">
    <property type="nucleotide sequence ID" value="NZ_CEML01000001.1"/>
</dbReference>
<name>A0A0U5H2U4_9EURY</name>
<protein>
    <submittedName>
        <fullName evidence="2">MaoC domain protein</fullName>
    </submittedName>
</protein>
<dbReference type="SUPFAM" id="SSF54637">
    <property type="entry name" value="Thioesterase/thiol ester dehydrase-isomerase"/>
    <property type="match status" value="1"/>
</dbReference>
<dbReference type="GeneID" id="91109804"/>
<reference evidence="3" key="1">
    <citation type="journal article" date="2016" name="Environ. Microbiol.">
        <title>The complete genome of a viable archaeum isolated from 123-million-year-old rock salt.</title>
        <authorList>
            <person name="Jaakkola S.T."/>
            <person name="Pfeiffer F."/>
            <person name="Ravantti J.J."/>
            <person name="Guo Q."/>
            <person name="Liu Y."/>
            <person name="Chen X."/>
            <person name="Ma H."/>
            <person name="Yang C."/>
            <person name="Oksanen H.M."/>
            <person name="Bamford D.H."/>
        </authorList>
    </citation>
    <scope>NUCLEOTIDE SEQUENCE</scope>
    <source>
        <strain evidence="3">JI20-1</strain>
    </source>
</reference>
<evidence type="ECO:0000259" key="1">
    <source>
        <dbReference type="Pfam" id="PF01575"/>
    </source>
</evidence>
<dbReference type="KEGG" id="hhb:Hhub_2352"/>
<dbReference type="Proteomes" id="UP000066737">
    <property type="component" value="Chromosome I"/>
</dbReference>
<accession>A0A0U5H2U4</accession>
<dbReference type="EMBL" id="LN831302">
    <property type="protein sequence ID" value="CQH56224.1"/>
    <property type="molecule type" value="Genomic_DNA"/>
</dbReference>
<dbReference type="Pfam" id="PF01575">
    <property type="entry name" value="MaoC_dehydratas"/>
    <property type="match status" value="1"/>
</dbReference>
<gene>
    <name evidence="2" type="primary">maoC1</name>
    <name evidence="2" type="ORF">HHUB_2352</name>
</gene>
<organism evidence="2 3">
    <name type="scientific">Halobacterium hubeiense</name>
    <dbReference type="NCBI Taxonomy" id="1407499"/>
    <lineage>
        <taxon>Archaea</taxon>
        <taxon>Methanobacteriati</taxon>
        <taxon>Methanobacteriota</taxon>
        <taxon>Stenosarchaea group</taxon>
        <taxon>Halobacteria</taxon>
        <taxon>Halobacteriales</taxon>
        <taxon>Halobacteriaceae</taxon>
        <taxon>Halobacterium</taxon>
    </lineage>
</organism>
<evidence type="ECO:0000313" key="2">
    <source>
        <dbReference type="EMBL" id="CQH56224.1"/>
    </source>
</evidence>
<dbReference type="PANTHER" id="PTHR43664">
    <property type="entry name" value="MONOAMINE OXIDASE-RELATED"/>
    <property type="match status" value="1"/>
</dbReference>
<proteinExistence type="predicted"/>
<dbReference type="AlphaFoldDB" id="A0A0U5H2U4"/>
<dbReference type="PANTHER" id="PTHR43664:SF1">
    <property type="entry name" value="BETA-METHYLMALYL-COA DEHYDRATASE"/>
    <property type="match status" value="1"/>
</dbReference>
<keyword evidence="3" id="KW-1185">Reference proteome</keyword>